<proteinExistence type="predicted"/>
<dbReference type="EMBL" id="CP038449">
    <property type="protein sequence ID" value="QJT41259.1"/>
    <property type="molecule type" value="Genomic_DNA"/>
</dbReference>
<gene>
    <name evidence="1" type="ORF">E4188_22435</name>
</gene>
<dbReference type="RefSeq" id="WP_171277314.1">
    <property type="nucleotide sequence ID" value="NZ_CP038449.1"/>
</dbReference>
<dbReference type="Proteomes" id="UP000502657">
    <property type="component" value="Plasmid pAeme5"/>
</dbReference>
<geneLocation type="plasmid" evidence="2">
    <name>paeme5</name>
</geneLocation>
<organism evidence="1 2">
    <name type="scientific">Aeromonas media</name>
    <dbReference type="NCBI Taxonomy" id="651"/>
    <lineage>
        <taxon>Bacteria</taxon>
        <taxon>Pseudomonadati</taxon>
        <taxon>Pseudomonadota</taxon>
        <taxon>Gammaproteobacteria</taxon>
        <taxon>Aeromonadales</taxon>
        <taxon>Aeromonadaceae</taxon>
        <taxon>Aeromonas</taxon>
    </lineage>
</organism>
<reference evidence="1 2" key="1">
    <citation type="submission" date="2019-03" db="EMBL/GenBank/DDBJ databases">
        <title>Novel transposon Tn6433 accelerates the dissemination of tet(E) in Aeromonas from aerobic biofilm under oxytetracycline stress.</title>
        <authorList>
            <person name="Shi Y."/>
            <person name="Tian Z."/>
            <person name="Zhang Y."/>
            <person name="Zhang H."/>
            <person name="Yang M."/>
        </authorList>
    </citation>
    <scope>NUCLEOTIDE SEQUENCE [LARGE SCALE GENOMIC DNA]</scope>
    <source>
        <strain evidence="1 2">R50-22</strain>
        <plasmid evidence="2">paeme5</plasmid>
    </source>
</reference>
<protein>
    <submittedName>
        <fullName evidence="1">Uncharacterized protein</fullName>
    </submittedName>
</protein>
<name>A0ABX6NZJ8_AERME</name>
<dbReference type="PROSITE" id="PS51257">
    <property type="entry name" value="PROKAR_LIPOPROTEIN"/>
    <property type="match status" value="1"/>
</dbReference>
<keyword evidence="2" id="KW-1185">Reference proteome</keyword>
<accession>A0ABX6NZJ8</accession>
<evidence type="ECO:0000313" key="2">
    <source>
        <dbReference type="Proteomes" id="UP000502657"/>
    </source>
</evidence>
<keyword evidence="1" id="KW-0614">Plasmid</keyword>
<evidence type="ECO:0000313" key="1">
    <source>
        <dbReference type="EMBL" id="QJT41259.1"/>
    </source>
</evidence>
<sequence>MNANIKVTAQNANTEALLAHLNHLNASALGCFYESAYCVKVPVKNLSEAMMLGMSLGDKYGKITHQNSPQSIVFTDTRCQAR</sequence>